<dbReference type="Gene3D" id="6.10.250.690">
    <property type="match status" value="1"/>
</dbReference>
<dbReference type="SUPFAM" id="SSF46894">
    <property type="entry name" value="C-terminal effector domain of the bipartite response regulators"/>
    <property type="match status" value="1"/>
</dbReference>
<evidence type="ECO:0000313" key="2">
    <source>
        <dbReference type="EMBL" id="ALN59664.1"/>
    </source>
</evidence>
<dbReference type="GO" id="GO:0006355">
    <property type="term" value="P:regulation of DNA-templated transcription"/>
    <property type="evidence" value="ECO:0007669"/>
    <property type="project" value="InterPro"/>
</dbReference>
<dbReference type="Pfam" id="PF00486">
    <property type="entry name" value="Trans_reg_C"/>
    <property type="match status" value="1"/>
</dbReference>
<accession>A0A0S2DM93</accession>
<proteinExistence type="predicted"/>
<evidence type="ECO:0000313" key="3">
    <source>
        <dbReference type="Proteomes" id="UP000061569"/>
    </source>
</evidence>
<protein>
    <submittedName>
        <fullName evidence="2">DNA-binding response regulator</fullName>
    </submittedName>
</protein>
<dbReference type="PROSITE" id="PS51755">
    <property type="entry name" value="OMPR_PHOB"/>
    <property type="match status" value="1"/>
</dbReference>
<evidence type="ECO:0000256" key="1">
    <source>
        <dbReference type="ARBA" id="ARBA00023125"/>
    </source>
</evidence>
<dbReference type="OrthoDB" id="9802426at2"/>
<dbReference type="CDD" id="cd00383">
    <property type="entry name" value="trans_reg_C"/>
    <property type="match status" value="1"/>
</dbReference>
<dbReference type="InterPro" id="IPR011006">
    <property type="entry name" value="CheY-like_superfamily"/>
</dbReference>
<dbReference type="Gene3D" id="1.10.10.10">
    <property type="entry name" value="Winged helix-like DNA-binding domain superfamily/Winged helix DNA-binding domain"/>
    <property type="match status" value="1"/>
</dbReference>
<dbReference type="Gene3D" id="3.40.50.2300">
    <property type="match status" value="1"/>
</dbReference>
<dbReference type="PROSITE" id="PS50110">
    <property type="entry name" value="RESPONSE_REGULATORY"/>
    <property type="match status" value="1"/>
</dbReference>
<gene>
    <name evidence="2" type="ORF">GLE_4323</name>
</gene>
<dbReference type="PANTHER" id="PTHR48111">
    <property type="entry name" value="REGULATOR OF RPOS"/>
    <property type="match status" value="1"/>
</dbReference>
<dbReference type="KEGG" id="lez:GLE_4323"/>
<dbReference type="InterPro" id="IPR001789">
    <property type="entry name" value="Sig_transdc_resp-reg_receiver"/>
</dbReference>
<dbReference type="InterPro" id="IPR016032">
    <property type="entry name" value="Sig_transdc_resp-reg_C-effctor"/>
</dbReference>
<dbReference type="PANTHER" id="PTHR48111:SF36">
    <property type="entry name" value="TRANSCRIPTIONAL REGULATORY PROTEIN CUTR"/>
    <property type="match status" value="1"/>
</dbReference>
<keyword evidence="1 2" id="KW-0238">DNA-binding</keyword>
<dbReference type="GO" id="GO:0032993">
    <property type="term" value="C:protein-DNA complex"/>
    <property type="evidence" value="ECO:0007669"/>
    <property type="project" value="TreeGrafter"/>
</dbReference>
<dbReference type="SUPFAM" id="SSF52172">
    <property type="entry name" value="CheY-like"/>
    <property type="match status" value="1"/>
</dbReference>
<dbReference type="EMBL" id="CP013140">
    <property type="protein sequence ID" value="ALN59664.1"/>
    <property type="molecule type" value="Genomic_DNA"/>
</dbReference>
<dbReference type="InterPro" id="IPR001867">
    <property type="entry name" value="OmpR/PhoB-type_DNA-bd"/>
</dbReference>
<dbReference type="PATRIC" id="fig|69.6.peg.4262"/>
<dbReference type="Proteomes" id="UP000061569">
    <property type="component" value="Chromosome"/>
</dbReference>
<organism evidence="2 3">
    <name type="scientific">Lysobacter enzymogenes</name>
    <dbReference type="NCBI Taxonomy" id="69"/>
    <lineage>
        <taxon>Bacteria</taxon>
        <taxon>Pseudomonadati</taxon>
        <taxon>Pseudomonadota</taxon>
        <taxon>Gammaproteobacteria</taxon>
        <taxon>Lysobacterales</taxon>
        <taxon>Lysobacteraceae</taxon>
        <taxon>Lysobacter</taxon>
    </lineage>
</organism>
<dbReference type="SMART" id="SM00862">
    <property type="entry name" value="Trans_reg_C"/>
    <property type="match status" value="1"/>
</dbReference>
<name>A0A0S2DM93_LYSEN</name>
<dbReference type="GO" id="GO:0005829">
    <property type="term" value="C:cytosol"/>
    <property type="evidence" value="ECO:0007669"/>
    <property type="project" value="TreeGrafter"/>
</dbReference>
<dbReference type="AlphaFoldDB" id="A0A0S2DM93"/>
<reference evidence="2 3" key="1">
    <citation type="submission" date="2015-11" db="EMBL/GenBank/DDBJ databases">
        <title>Genome sequences of Lysobacter enzymogenes strain C3 and Lysobacter antibioticus ATCC 29479.</title>
        <authorList>
            <person name="Kobayashi D.Y."/>
        </authorList>
    </citation>
    <scope>NUCLEOTIDE SEQUENCE [LARGE SCALE GENOMIC DNA]</scope>
    <source>
        <strain evidence="2 3">C3</strain>
    </source>
</reference>
<dbReference type="STRING" id="69.GLE_4323"/>
<dbReference type="SMART" id="SM00448">
    <property type="entry name" value="REC"/>
    <property type="match status" value="1"/>
</dbReference>
<dbReference type="GO" id="GO:0000976">
    <property type="term" value="F:transcription cis-regulatory region binding"/>
    <property type="evidence" value="ECO:0007669"/>
    <property type="project" value="TreeGrafter"/>
</dbReference>
<dbReference type="InterPro" id="IPR039420">
    <property type="entry name" value="WalR-like"/>
</dbReference>
<dbReference type="InterPro" id="IPR036388">
    <property type="entry name" value="WH-like_DNA-bd_sf"/>
</dbReference>
<sequence length="229" mass="25009">MRILLIEDEPELAAALVAALKRYGMVADHAGSLAEGEAAAASQAHDVIVLDRGLPDGDGLALIPRLHARGLDTPVIVLTARGELSDRVVGLDAGADDYLVKPFAVEELLARLRALRRRPPRAETDSVRIGRLAFDLDARTGEVDGRALELPRRELLLLEALLRRRGRTVLRETIEQAVYGYDDEIQSNTLDAHVSRLRRRLAEAGAGVEIHGIRGVGYLLRESALPERA</sequence>
<dbReference type="GO" id="GO:0000156">
    <property type="term" value="F:phosphorelay response regulator activity"/>
    <property type="evidence" value="ECO:0007669"/>
    <property type="project" value="TreeGrafter"/>
</dbReference>
<dbReference type="Pfam" id="PF00072">
    <property type="entry name" value="Response_reg"/>
    <property type="match status" value="1"/>
</dbReference>